<evidence type="ECO:0000313" key="3">
    <source>
        <dbReference type="Proteomes" id="UP000008963"/>
    </source>
</evidence>
<dbReference type="InterPro" id="IPR001036">
    <property type="entry name" value="Acrflvin-R"/>
</dbReference>
<dbReference type="GO" id="GO:0005886">
    <property type="term" value="C:plasma membrane"/>
    <property type="evidence" value="ECO:0007669"/>
    <property type="project" value="TreeGrafter"/>
</dbReference>
<sequence>MKALLKYLFDNPLITKFTFIIILVGALIGMKNLKRTSYPQVDLHKVIITTFYPDASPNDVEVNITNNLEYELKKVEGVKYYTSRSMEGQSTITMVLDQEYGDFQSVKDNIYRALGKVRNLPSRVTQRPKVMEMKVDNFPIYDVALISNEMSEEEVIEVTKKLRRKILQIPEIYKAEVSGKREKEFQIILDPKKLTLYDISFEDVINAVKGNQIRATGGTIESFVNEKKIITLSEMDTPKKLRNIIVRSNYSGKKVRVSDLGEVSFSFSKKNIMTSYNGDEGIGLWLYKVPSSDIIRTIDKVRKVIADFKEENKSRDLKIVNTHDLSSETRSRLEMVYSNIIMGLILILAILIFFFNIKLALWVCVGIPFSLAFLMIAMPLLGLTLNSISLCGVIVVLGMIVDDAIIVSEAIYSREGNSEESLIKAVLGVARPISITILTTIISFIPIYFIPGMMGQFTAEIPSVVIIVLLGSFFESLIFLPIHLRNIKSGTVEELRATHLGKRTMNFLESQYSKFLKKLISKKEIALVSLISILALFLSIGIYKFKFQMFPEFQAQRIYLYGDVERGKTLEYTAQVAKKVESVLQNVVAGDIKSFRTRVGRNYEGQYHCEQCFYTKLELTHFNSRERSALDIESKILEEIKGISELKSFGSRIDSGAPPRGNDLELVILSDNESKRVDVIRSLESKLKELGEVSNDFILGDSSLVLRPLYEKMSRMGTNVQEVAKSLRIAFSGEFIGFISKGDERNYIKVTSNLSDKGFGAPLEDLSVLNNQGRKIPLKKLVSLQEEKMPVVLTHYNGENSNTLSINKISRKDAKEVISKIVKDVKSEFSDVDIILKGRMFKDREGRANLFLGALITCLIIYFSLVILYKSYLLPLLICSSVPVGLIGILFSFKIHGAPLSALGLVGIIGFIGVVINDALLMVEVMKEPRSIESIDGLARGATKRFAPIFLTTITTVFGLLPSIYGFLGGTDAFISPMVLSMGSGLLFGTISDLILIPLVFGFIYRDKHV</sequence>
<evidence type="ECO:0000313" key="2">
    <source>
        <dbReference type="EMBL" id="CBW25816.1"/>
    </source>
</evidence>
<dbReference type="Gene3D" id="1.20.1640.10">
    <property type="entry name" value="Multidrug efflux transporter AcrB transmembrane domain"/>
    <property type="match status" value="2"/>
</dbReference>
<dbReference type="PANTHER" id="PTHR32063:SF33">
    <property type="entry name" value="RND SUPERFAMILY EFFLUX PUMP PERMEASE COMPONENT"/>
    <property type="match status" value="1"/>
</dbReference>
<feature type="transmembrane region" description="Helical" evidence="1">
    <location>
        <begin position="12"/>
        <end position="30"/>
    </location>
</feature>
<dbReference type="Gene3D" id="3.30.70.1430">
    <property type="entry name" value="Multidrug efflux transporter AcrB pore domain"/>
    <property type="match status" value="2"/>
</dbReference>
<feature type="transmembrane region" description="Helical" evidence="1">
    <location>
        <begin position="387"/>
        <end position="407"/>
    </location>
</feature>
<keyword evidence="3" id="KW-1185">Reference proteome</keyword>
<dbReference type="HOGENOM" id="CLU_002755_1_2_7"/>
<gene>
    <name evidence="2" type="ordered locus">BMS_0926</name>
</gene>
<name>E1WXB5_HALMS</name>
<keyword evidence="1" id="KW-1133">Transmembrane helix</keyword>
<feature type="transmembrane region" description="Helical" evidence="1">
    <location>
        <begin position="525"/>
        <end position="543"/>
    </location>
</feature>
<feature type="transmembrane region" description="Helical" evidence="1">
    <location>
        <begin position="461"/>
        <end position="480"/>
    </location>
</feature>
<dbReference type="eggNOG" id="COG0841">
    <property type="taxonomic scope" value="Bacteria"/>
</dbReference>
<dbReference type="Pfam" id="PF00873">
    <property type="entry name" value="ACR_tran"/>
    <property type="match status" value="1"/>
</dbReference>
<dbReference type="SUPFAM" id="SSF82714">
    <property type="entry name" value="Multidrug efflux transporter AcrB TolC docking domain, DN and DC subdomains"/>
    <property type="match status" value="2"/>
</dbReference>
<dbReference type="AlphaFoldDB" id="E1WXB5"/>
<dbReference type="Gene3D" id="3.30.2090.10">
    <property type="entry name" value="Multidrug efflux transporter AcrB TolC docking domain, DN and DC subdomains"/>
    <property type="match status" value="2"/>
</dbReference>
<feature type="transmembrane region" description="Helical" evidence="1">
    <location>
        <begin position="902"/>
        <end position="925"/>
    </location>
</feature>
<dbReference type="KEGG" id="bmx:BMS_0926"/>
<keyword evidence="1" id="KW-0472">Membrane</keyword>
<feature type="transmembrane region" description="Helical" evidence="1">
    <location>
        <begin position="946"/>
        <end position="965"/>
    </location>
</feature>
<dbReference type="PATRIC" id="fig|862908.3.peg.883"/>
<dbReference type="SUPFAM" id="SSF82866">
    <property type="entry name" value="Multidrug efflux transporter AcrB transmembrane domain"/>
    <property type="match status" value="2"/>
</dbReference>
<feature type="transmembrane region" description="Helical" evidence="1">
    <location>
        <begin position="850"/>
        <end position="869"/>
    </location>
</feature>
<keyword evidence="1" id="KW-0812">Transmembrane</keyword>
<dbReference type="Gene3D" id="3.30.70.1440">
    <property type="entry name" value="Multidrug efflux transporter AcrB pore domain"/>
    <property type="match status" value="1"/>
</dbReference>
<organism evidence="2 3">
    <name type="scientific">Halobacteriovorax marinus (strain ATCC BAA-682 / DSM 15412 / SJ)</name>
    <name type="common">Bacteriovorax marinus</name>
    <dbReference type="NCBI Taxonomy" id="862908"/>
    <lineage>
        <taxon>Bacteria</taxon>
        <taxon>Pseudomonadati</taxon>
        <taxon>Bdellovibrionota</taxon>
        <taxon>Bacteriovoracia</taxon>
        <taxon>Bacteriovoracales</taxon>
        <taxon>Halobacteriovoraceae</taxon>
        <taxon>Halobacteriovorax</taxon>
    </lineage>
</organism>
<dbReference type="RefSeq" id="WP_014243601.1">
    <property type="nucleotide sequence ID" value="NC_016620.1"/>
</dbReference>
<accession>E1WXB5</accession>
<protein>
    <submittedName>
        <fullName evidence="2">AcrB/AcrD/AcrF family efflux transporter</fullName>
    </submittedName>
</protein>
<dbReference type="Proteomes" id="UP000008963">
    <property type="component" value="Chromosome"/>
</dbReference>
<dbReference type="GO" id="GO:0042910">
    <property type="term" value="F:xenobiotic transmembrane transporter activity"/>
    <property type="evidence" value="ECO:0007669"/>
    <property type="project" value="TreeGrafter"/>
</dbReference>
<dbReference type="EMBL" id="FQ312005">
    <property type="protein sequence ID" value="CBW25816.1"/>
    <property type="molecule type" value="Genomic_DNA"/>
</dbReference>
<dbReference type="Gene3D" id="3.30.70.1320">
    <property type="entry name" value="Multidrug efflux transporter AcrB pore domain like"/>
    <property type="match status" value="1"/>
</dbReference>
<dbReference type="SUPFAM" id="SSF82693">
    <property type="entry name" value="Multidrug efflux transporter AcrB pore domain, PN1, PN2, PC1 and PC2 subdomains"/>
    <property type="match status" value="2"/>
</dbReference>
<evidence type="ECO:0000256" key="1">
    <source>
        <dbReference type="SAM" id="Phobius"/>
    </source>
</evidence>
<feature type="transmembrane region" description="Helical" evidence="1">
    <location>
        <begin position="985"/>
        <end position="1005"/>
    </location>
</feature>
<feature type="transmembrane region" description="Helical" evidence="1">
    <location>
        <begin position="876"/>
        <end position="896"/>
    </location>
</feature>
<dbReference type="PANTHER" id="PTHR32063">
    <property type="match status" value="1"/>
</dbReference>
<reference evidence="3" key="1">
    <citation type="journal article" date="2013" name="ISME J.">
        <title>A small predatory core genome in the divergent marine Bacteriovorax marinus SJ and the terrestrial Bdellovibrio bacteriovorus.</title>
        <authorList>
            <person name="Crossman L.C."/>
            <person name="Chen H."/>
            <person name="Cerdeno-Tarraga A.M."/>
            <person name="Brooks K."/>
            <person name="Quail M.A."/>
            <person name="Pineiro S.A."/>
            <person name="Hobley L."/>
            <person name="Sockett R.E."/>
            <person name="Bentley S.D."/>
            <person name="Parkhill J."/>
            <person name="Williams H.N."/>
            <person name="Stine O.C."/>
        </authorList>
    </citation>
    <scope>NUCLEOTIDE SEQUENCE [LARGE SCALE GENOMIC DNA]</scope>
    <source>
        <strain evidence="3">ATCC BAA-682 / DSM 15412 / SJ</strain>
    </source>
</reference>
<feature type="transmembrane region" description="Helical" evidence="1">
    <location>
        <begin position="428"/>
        <end position="449"/>
    </location>
</feature>
<feature type="transmembrane region" description="Helical" evidence="1">
    <location>
        <begin position="359"/>
        <end position="381"/>
    </location>
</feature>
<proteinExistence type="predicted"/>
<dbReference type="PRINTS" id="PR00702">
    <property type="entry name" value="ACRIFLAVINRP"/>
</dbReference>
<feature type="transmembrane region" description="Helical" evidence="1">
    <location>
        <begin position="335"/>
        <end position="354"/>
    </location>
</feature>
<dbReference type="InterPro" id="IPR027463">
    <property type="entry name" value="AcrB_DN_DC_subdom"/>
</dbReference>
<dbReference type="STRING" id="862908.BMS_0926"/>
<dbReference type="OrthoDB" id="9798415at2"/>